<sequence>MTAEAMRAAMQRYIELVDAGDVDGILALYADDARVEDPVGTPPLIGRTAIERFYHKGLGRNKVHAHLTGPVRVAGNCAAMPFCIELEWDGQPCTIRVIDVMEFNEDGRFQSMKAYWGVDNLELR</sequence>
<dbReference type="InterPro" id="IPR039256">
    <property type="entry name" value="Ketosteroid_isomerase"/>
</dbReference>
<feature type="domain" description="SnoaL-like" evidence="1">
    <location>
        <begin position="11"/>
        <end position="109"/>
    </location>
</feature>
<dbReference type="Pfam" id="PF12680">
    <property type="entry name" value="SnoaL_2"/>
    <property type="match status" value="1"/>
</dbReference>
<accession>A0ABW7M7D3</accession>
<evidence type="ECO:0000313" key="2">
    <source>
        <dbReference type="EMBL" id="MFH6597486.1"/>
    </source>
</evidence>
<dbReference type="EMBL" id="JBHEGD010000001">
    <property type="protein sequence ID" value="MFH6597486.1"/>
    <property type="molecule type" value="Genomic_DNA"/>
</dbReference>
<dbReference type="GO" id="GO:0004769">
    <property type="term" value="F:steroid Delta-isomerase activity"/>
    <property type="evidence" value="ECO:0007669"/>
    <property type="project" value="UniProtKB-EC"/>
</dbReference>
<dbReference type="Proteomes" id="UP001609932">
    <property type="component" value="Unassembled WGS sequence"/>
</dbReference>
<dbReference type="RefSeq" id="WP_037056615.1">
    <property type="nucleotide sequence ID" value="NZ_JBHEGD010000001.1"/>
</dbReference>
<keyword evidence="2" id="KW-0413">Isomerase</keyword>
<protein>
    <submittedName>
        <fullName evidence="2">Steroid Delta-isomerase</fullName>
        <ecNumber evidence="2">5.3.3.1</ecNumber>
    </submittedName>
</protein>
<dbReference type="CDD" id="cd00781">
    <property type="entry name" value="ketosteroid_isomerase"/>
    <property type="match status" value="1"/>
</dbReference>
<evidence type="ECO:0000313" key="3">
    <source>
        <dbReference type="Proteomes" id="UP001609932"/>
    </source>
</evidence>
<dbReference type="EC" id="5.3.3.1" evidence="2"/>
<dbReference type="Gene3D" id="3.10.450.50">
    <property type="match status" value="1"/>
</dbReference>
<gene>
    <name evidence="2" type="ORF">ACEVAQ_01960</name>
</gene>
<reference evidence="2 3" key="1">
    <citation type="submission" date="2024-09" db="EMBL/GenBank/DDBJ databases">
        <title>Elucidation of the Bokeelamides from Bacteria Associated with Moon Snail Egg Collars.</title>
        <authorList>
            <person name="Campbell R."/>
            <person name="Piedl K."/>
            <person name="Mevers E."/>
        </authorList>
    </citation>
    <scope>NUCLEOTIDE SEQUENCE [LARGE SCALE GENOMIC DNA]</scope>
    <source>
        <strain evidence="2 3">EM133</strain>
    </source>
</reference>
<evidence type="ECO:0000259" key="1">
    <source>
        <dbReference type="Pfam" id="PF12680"/>
    </source>
</evidence>
<comment type="caution">
    <text evidence="2">The sequence shown here is derived from an EMBL/GenBank/DDBJ whole genome shotgun (WGS) entry which is preliminary data.</text>
</comment>
<keyword evidence="3" id="KW-1185">Reference proteome</keyword>
<dbReference type="InterPro" id="IPR037401">
    <property type="entry name" value="SnoaL-like"/>
</dbReference>
<dbReference type="SUPFAM" id="SSF54427">
    <property type="entry name" value="NTF2-like"/>
    <property type="match status" value="1"/>
</dbReference>
<dbReference type="InterPro" id="IPR032710">
    <property type="entry name" value="NTF2-like_dom_sf"/>
</dbReference>
<proteinExistence type="predicted"/>
<organism evidence="2 3">
    <name type="scientific">Ectopseudomonas khazarica</name>
    <dbReference type="NCBI Taxonomy" id="2502979"/>
    <lineage>
        <taxon>Bacteria</taxon>
        <taxon>Pseudomonadati</taxon>
        <taxon>Pseudomonadota</taxon>
        <taxon>Gammaproteobacteria</taxon>
        <taxon>Pseudomonadales</taxon>
        <taxon>Pseudomonadaceae</taxon>
        <taxon>Ectopseudomonas</taxon>
    </lineage>
</organism>
<name>A0ABW7M7D3_9GAMM</name>